<reference evidence="3 4" key="1">
    <citation type="journal article" date="2010" name="Cell">
        <title>The genome of Naegleria gruberi illuminates early eukaryotic versatility.</title>
        <authorList>
            <person name="Fritz-Laylin L.K."/>
            <person name="Prochnik S.E."/>
            <person name="Ginger M.L."/>
            <person name="Dacks J.B."/>
            <person name="Carpenter M.L."/>
            <person name="Field M.C."/>
            <person name="Kuo A."/>
            <person name="Paredez A."/>
            <person name="Chapman J."/>
            <person name="Pham J."/>
            <person name="Shu S."/>
            <person name="Neupane R."/>
            <person name="Cipriano M."/>
            <person name="Mancuso J."/>
            <person name="Tu H."/>
            <person name="Salamov A."/>
            <person name="Lindquist E."/>
            <person name="Shapiro H."/>
            <person name="Lucas S."/>
            <person name="Grigoriev I.V."/>
            <person name="Cande W.Z."/>
            <person name="Fulton C."/>
            <person name="Rokhsar D.S."/>
            <person name="Dawson S.C."/>
        </authorList>
    </citation>
    <scope>NUCLEOTIDE SEQUENCE [LARGE SCALE GENOMIC DNA]</scope>
    <source>
        <strain evidence="3 4">NEG-M</strain>
    </source>
</reference>
<evidence type="ECO:0000313" key="3">
    <source>
        <dbReference type="EMBL" id="EFC49979.1"/>
    </source>
</evidence>
<proteinExistence type="predicted"/>
<feature type="compositionally biased region" description="Basic and acidic residues" evidence="1">
    <location>
        <begin position="460"/>
        <end position="474"/>
    </location>
</feature>
<feature type="region of interest" description="Disordered" evidence="1">
    <location>
        <begin position="120"/>
        <end position="230"/>
    </location>
</feature>
<dbReference type="GO" id="GO:0031490">
    <property type="term" value="F:chromatin DNA binding"/>
    <property type="evidence" value="ECO:0007669"/>
    <property type="project" value="TreeGrafter"/>
</dbReference>
<dbReference type="Proteomes" id="UP000006671">
    <property type="component" value="Unassembled WGS sequence"/>
</dbReference>
<dbReference type="GO" id="GO:0006998">
    <property type="term" value="P:nuclear envelope organization"/>
    <property type="evidence" value="ECO:0007669"/>
    <property type="project" value="TreeGrafter"/>
</dbReference>
<keyword evidence="4" id="KW-1185">Reference proteome</keyword>
<dbReference type="RefSeq" id="XP_002682723.1">
    <property type="nucleotide sequence ID" value="XM_002682677.1"/>
</dbReference>
<dbReference type="GeneID" id="8859556"/>
<feature type="compositionally biased region" description="Low complexity" evidence="1">
    <location>
        <begin position="160"/>
        <end position="169"/>
    </location>
</feature>
<feature type="compositionally biased region" description="Acidic residues" evidence="1">
    <location>
        <begin position="29"/>
        <end position="39"/>
    </location>
</feature>
<dbReference type="OrthoDB" id="10252032at2759"/>
<dbReference type="AlphaFoldDB" id="D2UZQ8"/>
<dbReference type="KEGG" id="ngr:NAEGRDRAFT_45532"/>
<feature type="compositionally biased region" description="Basic and acidic residues" evidence="1">
    <location>
        <begin position="40"/>
        <end position="49"/>
    </location>
</feature>
<feature type="region of interest" description="Disordered" evidence="1">
    <location>
        <begin position="1"/>
        <end position="49"/>
    </location>
</feature>
<feature type="compositionally biased region" description="Acidic residues" evidence="1">
    <location>
        <begin position="137"/>
        <end position="153"/>
    </location>
</feature>
<dbReference type="VEuPathDB" id="AmoebaDB:NAEGRDRAFT_45532"/>
<dbReference type="OMA" id="GWIFDYE"/>
<feature type="compositionally biased region" description="Basic residues" evidence="1">
    <location>
        <begin position="213"/>
        <end position="222"/>
    </location>
</feature>
<accession>D2UZQ8</accession>
<dbReference type="EMBL" id="GG738846">
    <property type="protein sequence ID" value="EFC49979.1"/>
    <property type="molecule type" value="Genomic_DNA"/>
</dbReference>
<feature type="compositionally biased region" description="Acidic residues" evidence="1">
    <location>
        <begin position="178"/>
        <end position="197"/>
    </location>
</feature>
<organism evidence="4">
    <name type="scientific">Naegleria gruberi</name>
    <name type="common">Amoeba</name>
    <dbReference type="NCBI Taxonomy" id="5762"/>
    <lineage>
        <taxon>Eukaryota</taxon>
        <taxon>Discoba</taxon>
        <taxon>Heterolobosea</taxon>
        <taxon>Tetramitia</taxon>
        <taxon>Eutetramitia</taxon>
        <taxon>Vahlkampfiidae</taxon>
        <taxon>Naegleria</taxon>
    </lineage>
</organism>
<feature type="compositionally biased region" description="Basic and acidic residues" evidence="1">
    <location>
        <begin position="1"/>
        <end position="18"/>
    </location>
</feature>
<protein>
    <submittedName>
        <fullName evidence="3">Predicted protein</fullName>
    </submittedName>
</protein>
<feature type="region of interest" description="Disordered" evidence="1">
    <location>
        <begin position="428"/>
        <end position="596"/>
    </location>
</feature>
<evidence type="ECO:0000259" key="2">
    <source>
        <dbReference type="Pfam" id="PF12936"/>
    </source>
</evidence>
<feature type="domain" description="Kri1-like C-terminal" evidence="2">
    <location>
        <begin position="323"/>
        <end position="408"/>
    </location>
</feature>
<feature type="compositionally biased region" description="Basic and acidic residues" evidence="1">
    <location>
        <begin position="198"/>
        <end position="212"/>
    </location>
</feature>
<dbReference type="InterPro" id="IPR052277">
    <property type="entry name" value="INM_ESCRT-Associated"/>
</dbReference>
<feature type="compositionally biased region" description="Basic and acidic residues" evidence="1">
    <location>
        <begin position="442"/>
        <end position="451"/>
    </location>
</feature>
<gene>
    <name evidence="3" type="ORF">NAEGRDRAFT_45532</name>
</gene>
<dbReference type="Pfam" id="PF12936">
    <property type="entry name" value="Kri1_C"/>
    <property type="match status" value="1"/>
</dbReference>
<feature type="compositionally biased region" description="Basic residues" evidence="1">
    <location>
        <begin position="573"/>
        <end position="586"/>
    </location>
</feature>
<dbReference type="InParanoid" id="D2UZQ8"/>
<dbReference type="PANTHER" id="PTHR13428:SF12">
    <property type="entry name" value="INNER NUCLEAR MEMBRANE PROTEIN MAN1"/>
    <property type="match status" value="1"/>
</dbReference>
<feature type="compositionally biased region" description="Basic and acidic residues" evidence="1">
    <location>
        <begin position="516"/>
        <end position="534"/>
    </location>
</feature>
<dbReference type="PANTHER" id="PTHR13428">
    <property type="entry name" value="INNER NUCLEAR MEMBRANE PROTEIN MAN1 LEM DOMAIN CONTAINING PROTEIN"/>
    <property type="match status" value="1"/>
</dbReference>
<evidence type="ECO:0000256" key="1">
    <source>
        <dbReference type="SAM" id="MobiDB-lite"/>
    </source>
</evidence>
<evidence type="ECO:0000313" key="4">
    <source>
        <dbReference type="Proteomes" id="UP000006671"/>
    </source>
</evidence>
<sequence>MANKNNKKEKTIVEKVEEQVVDDASSSSSEEEIPQEEIDEKQIIDKVESTLEDDPLNRIKKSNDEDLDDKDKFLKSFLFKQGWIFDYEKNGDRYKQQAHDLDKGDMLDDQFNELDIESQRINLENSKIGTNLPEKQVEEDNEEEEEEEEEPKESEEIKNIEPTSTSTPSEKTEKSDSESENSESDDASSDSDEDSDSSDDKKEHKSERERKDSKKKRKRKAKNEKIKEQIESVKKEYNEKAEKIKKEILELVFKLKDLIKGDGSIVDKLKISKNDDVDQVWELVEKKKVIEEFAKSEAEEDDDDFMEDDEGDANLDSPIKIKRKINRLFENYYDSFFEDVNAATGDTYKFKYKNVDKTSCGLSVDDILNLEDDDLDKIVPIKHLVRYDYKEPDNKIKKDIHFKLKEIKTEKGLLKKKDERALRFKTGSFTGSGIKDKKKNNNQKDETEKKNPKSNNNRQNKKDRNEGDSSEQTRQHNNKHEKKPRQDKKRKQQETSTTPSETKDSTKQPMLKKKKVDISKFADKDSYSQEKDYVPMKNTNVPKKPKQQPIVEKPVVVPISEATTTSEQNPDMKKKRKRGKGGKKKGNTNAVETSEE</sequence>
<feature type="compositionally biased region" description="Polar residues" evidence="1">
    <location>
        <begin position="120"/>
        <end position="129"/>
    </location>
</feature>
<dbReference type="InterPro" id="IPR024626">
    <property type="entry name" value="Kri1-like_C"/>
</dbReference>
<feature type="compositionally biased region" description="Basic residues" evidence="1">
    <location>
        <begin position="476"/>
        <end position="491"/>
    </location>
</feature>
<name>D2UZQ8_NAEGR</name>
<feature type="compositionally biased region" description="Polar residues" evidence="1">
    <location>
        <begin position="587"/>
        <end position="596"/>
    </location>
</feature>
<dbReference type="STRING" id="5762.D2UZQ8"/>